<dbReference type="InterPro" id="IPR002058">
    <property type="entry name" value="PAP_assoc"/>
</dbReference>
<accession>A0A9J6FIB9</accession>
<feature type="region of interest" description="Disordered" evidence="6">
    <location>
        <begin position="394"/>
        <end position="436"/>
    </location>
</feature>
<dbReference type="SUPFAM" id="SSF81301">
    <property type="entry name" value="Nucleotidyltransferase"/>
    <property type="match status" value="2"/>
</dbReference>
<dbReference type="Proteomes" id="UP000821853">
    <property type="component" value="Chromosome 1"/>
</dbReference>
<dbReference type="Pfam" id="PF03828">
    <property type="entry name" value="PAP_assoc"/>
    <property type="match status" value="1"/>
</dbReference>
<dbReference type="GO" id="GO:0031123">
    <property type="term" value="P:RNA 3'-end processing"/>
    <property type="evidence" value="ECO:0007669"/>
    <property type="project" value="TreeGrafter"/>
</dbReference>
<evidence type="ECO:0000256" key="6">
    <source>
        <dbReference type="SAM" id="MobiDB-lite"/>
    </source>
</evidence>
<dbReference type="GO" id="GO:0050265">
    <property type="term" value="F:RNA uridylyltransferase activity"/>
    <property type="evidence" value="ECO:0007669"/>
    <property type="project" value="TreeGrafter"/>
</dbReference>
<dbReference type="OrthoDB" id="407432at2759"/>
<keyword evidence="5" id="KW-0460">Magnesium</keyword>
<comment type="caution">
    <text evidence="8">The sequence shown here is derived from an EMBL/GenBank/DDBJ whole genome shotgun (WGS) entry which is preliminary data.</text>
</comment>
<dbReference type="InterPro" id="IPR054708">
    <property type="entry name" value="MTPAP-like_central"/>
</dbReference>
<evidence type="ECO:0000313" key="9">
    <source>
        <dbReference type="Proteomes" id="UP000821853"/>
    </source>
</evidence>
<feature type="compositionally biased region" description="Basic and acidic residues" evidence="6">
    <location>
        <begin position="426"/>
        <end position="436"/>
    </location>
</feature>
<dbReference type="InterPro" id="IPR013087">
    <property type="entry name" value="Znf_C2H2_type"/>
</dbReference>
<keyword evidence="3" id="KW-0808">Transferase</keyword>
<dbReference type="InterPro" id="IPR045100">
    <property type="entry name" value="TUT4/7_NTP_transf"/>
</dbReference>
<dbReference type="OMA" id="THILYEY"/>
<dbReference type="PROSITE" id="PS00028">
    <property type="entry name" value="ZINC_FINGER_C2H2_1"/>
    <property type="match status" value="1"/>
</dbReference>
<evidence type="ECO:0000256" key="1">
    <source>
        <dbReference type="ARBA" id="ARBA00001936"/>
    </source>
</evidence>
<dbReference type="SUPFAM" id="SSF81631">
    <property type="entry name" value="PAP/OAS1 substrate-binding domain"/>
    <property type="match status" value="2"/>
</dbReference>
<dbReference type="CDD" id="cd05402">
    <property type="entry name" value="NT_PAP_TUTase"/>
    <property type="match status" value="1"/>
</dbReference>
<reference evidence="8 9" key="1">
    <citation type="journal article" date="2020" name="Cell">
        <title>Large-Scale Comparative Analyses of Tick Genomes Elucidate Their Genetic Diversity and Vector Capacities.</title>
        <authorList>
            <consortium name="Tick Genome and Microbiome Consortium (TIGMIC)"/>
            <person name="Jia N."/>
            <person name="Wang J."/>
            <person name="Shi W."/>
            <person name="Du L."/>
            <person name="Sun Y."/>
            <person name="Zhan W."/>
            <person name="Jiang J.F."/>
            <person name="Wang Q."/>
            <person name="Zhang B."/>
            <person name="Ji P."/>
            <person name="Bell-Sakyi L."/>
            <person name="Cui X.M."/>
            <person name="Yuan T.T."/>
            <person name="Jiang B.G."/>
            <person name="Yang W.F."/>
            <person name="Lam T.T."/>
            <person name="Chang Q.C."/>
            <person name="Ding S.J."/>
            <person name="Wang X.J."/>
            <person name="Zhu J.G."/>
            <person name="Ruan X.D."/>
            <person name="Zhao L."/>
            <person name="Wei J.T."/>
            <person name="Ye R.Z."/>
            <person name="Que T.C."/>
            <person name="Du C.H."/>
            <person name="Zhou Y.H."/>
            <person name="Cheng J.X."/>
            <person name="Dai P.F."/>
            <person name="Guo W.B."/>
            <person name="Han X.H."/>
            <person name="Huang E.J."/>
            <person name="Li L.F."/>
            <person name="Wei W."/>
            <person name="Gao Y.C."/>
            <person name="Liu J.Z."/>
            <person name="Shao H.Z."/>
            <person name="Wang X."/>
            <person name="Wang C.C."/>
            <person name="Yang T.C."/>
            <person name="Huo Q.B."/>
            <person name="Li W."/>
            <person name="Chen H.Y."/>
            <person name="Chen S.E."/>
            <person name="Zhou L.G."/>
            <person name="Ni X.B."/>
            <person name="Tian J.H."/>
            <person name="Sheng Y."/>
            <person name="Liu T."/>
            <person name="Pan Y.S."/>
            <person name="Xia L.Y."/>
            <person name="Li J."/>
            <person name="Zhao F."/>
            <person name="Cao W.C."/>
        </authorList>
    </citation>
    <scope>NUCLEOTIDE SEQUENCE [LARGE SCALE GENOMIC DNA]</scope>
    <source>
        <strain evidence="8">HaeL-2018</strain>
    </source>
</reference>
<evidence type="ECO:0000313" key="8">
    <source>
        <dbReference type="EMBL" id="KAH9362691.1"/>
    </source>
</evidence>
<dbReference type="Gene3D" id="1.10.1410.10">
    <property type="match status" value="2"/>
</dbReference>
<evidence type="ECO:0000259" key="7">
    <source>
        <dbReference type="PROSITE" id="PS00028"/>
    </source>
</evidence>
<feature type="domain" description="C2H2-type" evidence="7">
    <location>
        <begin position="76"/>
        <end position="98"/>
    </location>
</feature>
<dbReference type="GO" id="GO:1990817">
    <property type="term" value="F:poly(A) RNA polymerase activity"/>
    <property type="evidence" value="ECO:0007669"/>
    <property type="project" value="UniProtKB-ARBA"/>
</dbReference>
<protein>
    <recommendedName>
        <fullName evidence="7">C2H2-type domain-containing protein</fullName>
    </recommendedName>
</protein>
<dbReference type="PANTHER" id="PTHR12271">
    <property type="entry name" value="POLY A POLYMERASE CID PAP -RELATED"/>
    <property type="match status" value="1"/>
</dbReference>
<evidence type="ECO:0000256" key="3">
    <source>
        <dbReference type="ARBA" id="ARBA00022679"/>
    </source>
</evidence>
<evidence type="ECO:0000256" key="5">
    <source>
        <dbReference type="ARBA" id="ARBA00022842"/>
    </source>
</evidence>
<feature type="region of interest" description="Disordered" evidence="6">
    <location>
        <begin position="1"/>
        <end position="53"/>
    </location>
</feature>
<evidence type="ECO:0000256" key="4">
    <source>
        <dbReference type="ARBA" id="ARBA00022723"/>
    </source>
</evidence>
<comment type="cofactor">
    <cofactor evidence="1">
        <name>Mn(2+)</name>
        <dbReference type="ChEBI" id="CHEBI:29035"/>
    </cofactor>
</comment>
<dbReference type="AlphaFoldDB" id="A0A9J6FIB9"/>
<dbReference type="Pfam" id="PF19088">
    <property type="entry name" value="TUTase"/>
    <property type="match status" value="1"/>
</dbReference>
<name>A0A9J6FIB9_HAELO</name>
<dbReference type="VEuPathDB" id="VectorBase:HLOH_065413"/>
<proteinExistence type="predicted"/>
<gene>
    <name evidence="8" type="ORF">HPB48_001212</name>
</gene>
<dbReference type="GO" id="GO:0046872">
    <property type="term" value="F:metal ion binding"/>
    <property type="evidence" value="ECO:0007669"/>
    <property type="project" value="UniProtKB-KW"/>
</dbReference>
<dbReference type="EMBL" id="JABSTR010000001">
    <property type="protein sequence ID" value="KAH9362691.1"/>
    <property type="molecule type" value="Genomic_DNA"/>
</dbReference>
<dbReference type="InterPro" id="IPR043519">
    <property type="entry name" value="NT_sf"/>
</dbReference>
<dbReference type="PANTHER" id="PTHR12271:SF66">
    <property type="entry name" value="TERMINAL URIDYLYLTRANSFERASE TAILOR"/>
    <property type="match status" value="1"/>
</dbReference>
<evidence type="ECO:0000256" key="2">
    <source>
        <dbReference type="ARBA" id="ARBA00001946"/>
    </source>
</evidence>
<sequence>MPRNNTDNRLIEPSQKPGNRDRGSTPHRSITRKRRPNTTGVPFGPRGADRDHQEAYRPPKVELKILKQHHSLPLYCHLCHRHLDDVAYAEKHIQVGVHLIKKAVSDLWMGVKNLPYPVDPPCDVISNFVKQIAKEHGLTRVKVELRRIIAEDLEAYITATLPDVVVTLHGSWVNDFGLKTSMVDMDLSPVGKVDAVELFIETSDLLRQCPKYSNVEKDFLSKISLNNCNSLKTSRLLDDYASLDPRVQTLGVALWFRAKILLPVLHEVKVCDESDSYVKPEGLEGRWACKNYRSMGQLWVELLCFYAVEFKLNKHVVCISKSQTVLIAEKWNKRYIAIEDPYSSKWNLARSIPSERVYLFVKGCLRSSAVYFLLPQFRSGCRVLLITRTTQKEDKLKGKKERQSQPPELSVVTKANNGYDDEEERGDGTKENDDDKYLSFDENVNVVRNRHLVPDSATKAKGHKTTMPPPPQQFVKPGPPIPQRILDDLDLCSVGDFHYSFPRGTLVCEKVSPLVCSFCHKSGQLREDCPDQRFPELKKLPNITRGLTKILNDVCQDVKNACALQPQEEAELDEVIAITNAKVSIVKLFHVPIGLEAYLSVYNTLAQQNTRLLQTYSTIDNRVRKLGYTAKRFAKTCDICDASRGSPPSYAYILMTLYYLQPRKPPVTPVLQELYPEWETKPEDIDHLQGVWREFDHNKESVEELWLVRLRFYTDEFNFKKHVVCIRQKATLTKLQKIGPTSEGVTGAARLATTSMSARKIGHRVKACPRQLAPGTSECDDTHTPCRQRDNGQC</sequence>
<keyword evidence="4" id="KW-0479">Metal-binding</keyword>
<dbReference type="Pfam" id="PF22600">
    <property type="entry name" value="MTPAP-like_central"/>
    <property type="match status" value="1"/>
</dbReference>
<comment type="cofactor">
    <cofactor evidence="2">
        <name>Mg(2+)</name>
        <dbReference type="ChEBI" id="CHEBI:18420"/>
    </cofactor>
</comment>
<organism evidence="8 9">
    <name type="scientific">Haemaphysalis longicornis</name>
    <name type="common">Bush tick</name>
    <dbReference type="NCBI Taxonomy" id="44386"/>
    <lineage>
        <taxon>Eukaryota</taxon>
        <taxon>Metazoa</taxon>
        <taxon>Ecdysozoa</taxon>
        <taxon>Arthropoda</taxon>
        <taxon>Chelicerata</taxon>
        <taxon>Arachnida</taxon>
        <taxon>Acari</taxon>
        <taxon>Parasitiformes</taxon>
        <taxon>Ixodida</taxon>
        <taxon>Ixodoidea</taxon>
        <taxon>Ixodidae</taxon>
        <taxon>Haemaphysalinae</taxon>
        <taxon>Haemaphysalis</taxon>
    </lineage>
</organism>
<keyword evidence="9" id="KW-1185">Reference proteome</keyword>